<evidence type="ECO:0000313" key="4">
    <source>
        <dbReference type="Proteomes" id="UP001183390"/>
    </source>
</evidence>
<dbReference type="RefSeq" id="WP_311510274.1">
    <property type="nucleotide sequence ID" value="NZ_JAVREP010000001.1"/>
</dbReference>
<evidence type="ECO:0000259" key="2">
    <source>
        <dbReference type="Pfam" id="PF11695"/>
    </source>
</evidence>
<dbReference type="Pfam" id="PF11695">
    <property type="entry name" value="DUF3291"/>
    <property type="match status" value="1"/>
</dbReference>
<accession>A0ABU2M4C8</accession>
<sequence length="126" mass="13980">MAYQSSVLVESRLLRGDGLALLVKAMRTLAESTEGHLSEVDFSISENEVHIVSLWRDAVALRAFVEEAHSLLIAHRERHGAFPTVERTLWWSEGTPTPDETRGREEHLRAHGPGSRAFTLASPVPA</sequence>
<evidence type="ECO:0000256" key="1">
    <source>
        <dbReference type="SAM" id="MobiDB-lite"/>
    </source>
</evidence>
<feature type="region of interest" description="Disordered" evidence="1">
    <location>
        <begin position="92"/>
        <end position="126"/>
    </location>
</feature>
<proteinExistence type="predicted"/>
<protein>
    <submittedName>
        <fullName evidence="3">DUF3291 domain-containing protein</fullName>
    </submittedName>
</protein>
<feature type="compositionally biased region" description="Basic and acidic residues" evidence="1">
    <location>
        <begin position="99"/>
        <end position="109"/>
    </location>
</feature>
<dbReference type="Proteomes" id="UP001183390">
    <property type="component" value="Unassembled WGS sequence"/>
</dbReference>
<evidence type="ECO:0000313" key="3">
    <source>
        <dbReference type="EMBL" id="MDT0327511.1"/>
    </source>
</evidence>
<feature type="domain" description="DUF3291" evidence="2">
    <location>
        <begin position="43"/>
        <end position="122"/>
    </location>
</feature>
<reference evidence="4" key="1">
    <citation type="submission" date="2023-07" db="EMBL/GenBank/DDBJ databases">
        <title>30 novel species of actinomycetes from the DSMZ collection.</title>
        <authorList>
            <person name="Nouioui I."/>
        </authorList>
    </citation>
    <scope>NUCLEOTIDE SEQUENCE [LARGE SCALE GENOMIC DNA]</scope>
    <source>
        <strain evidence="4">DSM 44743</strain>
    </source>
</reference>
<comment type="caution">
    <text evidence="3">The sequence shown here is derived from an EMBL/GenBank/DDBJ whole genome shotgun (WGS) entry which is preliminary data.</text>
</comment>
<dbReference type="InterPro" id="IPR021708">
    <property type="entry name" value="DUF3291"/>
</dbReference>
<organism evidence="3 4">
    <name type="scientific">Nocardiopsis lambiniae</name>
    <dbReference type="NCBI Taxonomy" id="3075539"/>
    <lineage>
        <taxon>Bacteria</taxon>
        <taxon>Bacillati</taxon>
        <taxon>Actinomycetota</taxon>
        <taxon>Actinomycetes</taxon>
        <taxon>Streptosporangiales</taxon>
        <taxon>Nocardiopsidaceae</taxon>
        <taxon>Nocardiopsis</taxon>
    </lineage>
</organism>
<name>A0ABU2M4C8_9ACTN</name>
<gene>
    <name evidence="3" type="ORF">RM479_03710</name>
</gene>
<keyword evidence="4" id="KW-1185">Reference proteome</keyword>
<dbReference type="EMBL" id="JAVREP010000001">
    <property type="protein sequence ID" value="MDT0327511.1"/>
    <property type="molecule type" value="Genomic_DNA"/>
</dbReference>